<keyword evidence="3" id="KW-1185">Reference proteome</keyword>
<gene>
    <name evidence="2" type="primary">g4649</name>
    <name evidence="2" type="ORF">EsDP_00004649</name>
</gene>
<dbReference type="SMART" id="SM00256">
    <property type="entry name" value="FBOX"/>
    <property type="match status" value="1"/>
</dbReference>
<feature type="domain" description="F-box" evidence="1">
    <location>
        <begin position="203"/>
        <end position="249"/>
    </location>
</feature>
<evidence type="ECO:0000313" key="2">
    <source>
        <dbReference type="EMBL" id="GAB0136346.1"/>
    </source>
</evidence>
<dbReference type="InterPro" id="IPR001810">
    <property type="entry name" value="F-box_dom"/>
</dbReference>
<sequence>MSIHKIFSCALCGYIIFDFEDPESTSWIKQFRIRDQGGIAVTGIGIYNDPDYGDWIAPLDFDARWDDAGYGFPLSDYIGVLRQGPRDGRYGYLIHASCWSLLDILYSLESIPLRALFNVCKSLPFPSEGTGLSWGHSFGGLVMVNERDHYPWEDRFVDRDGDSSQCEAARHDPYHVPEIQLLPLESPKYPEFAMLPQPQLLVANSFSALPPEICVEIASYLPTVDALNARQVSRSFGSIFYSNRFWASRFQKDADRSWLFESREWDKASEWRWLYHRTNAVHRDNGMRNRERVWSLIQHAQKILSLQWNEPPVLTPREPDGVGLRWLEATGDLRRET</sequence>
<proteinExistence type="predicted"/>
<dbReference type="PROSITE" id="PS50181">
    <property type="entry name" value="FBOX"/>
    <property type="match status" value="1"/>
</dbReference>
<dbReference type="Proteomes" id="UP001562357">
    <property type="component" value="Unassembled WGS sequence"/>
</dbReference>
<comment type="caution">
    <text evidence="2">The sequence shown here is derived from an EMBL/GenBank/DDBJ whole genome shotgun (WGS) entry which is preliminary data.</text>
</comment>
<dbReference type="EMBL" id="BAAFGZ010000187">
    <property type="protein sequence ID" value="GAB0136346.1"/>
    <property type="molecule type" value="Genomic_DNA"/>
</dbReference>
<protein>
    <recommendedName>
        <fullName evidence="1">F-box domain-containing protein</fullName>
    </recommendedName>
</protein>
<evidence type="ECO:0000259" key="1">
    <source>
        <dbReference type="PROSITE" id="PS50181"/>
    </source>
</evidence>
<name>A0ABQ0CSE2_9HYPO</name>
<reference evidence="3" key="1">
    <citation type="submission" date="2024-06" db="EMBL/GenBank/DDBJ databases">
        <title>Draft Genome Sequences of Epichloe bromicola Strains Isolated from Elymus ciliaris.</title>
        <authorList>
            <consortium name="Epichloe bromicola genome sequencing consortium"/>
            <person name="Miura A."/>
            <person name="Imano S."/>
            <person name="Ashida A."/>
            <person name="Sato I."/>
            <person name="Chiba S."/>
            <person name="Tanaka A."/>
            <person name="Camagna M."/>
            <person name="Takemoto D."/>
        </authorList>
    </citation>
    <scope>NUCLEOTIDE SEQUENCE [LARGE SCALE GENOMIC DNA]</scope>
    <source>
        <strain evidence="3">DP</strain>
    </source>
</reference>
<dbReference type="Gene3D" id="1.20.1280.50">
    <property type="match status" value="1"/>
</dbReference>
<evidence type="ECO:0000313" key="3">
    <source>
        <dbReference type="Proteomes" id="UP001562357"/>
    </source>
</evidence>
<dbReference type="InterPro" id="IPR036047">
    <property type="entry name" value="F-box-like_dom_sf"/>
</dbReference>
<organism evidence="2 3">
    <name type="scientific">Epichloe bromicola</name>
    <dbReference type="NCBI Taxonomy" id="79588"/>
    <lineage>
        <taxon>Eukaryota</taxon>
        <taxon>Fungi</taxon>
        <taxon>Dikarya</taxon>
        <taxon>Ascomycota</taxon>
        <taxon>Pezizomycotina</taxon>
        <taxon>Sordariomycetes</taxon>
        <taxon>Hypocreomycetidae</taxon>
        <taxon>Hypocreales</taxon>
        <taxon>Clavicipitaceae</taxon>
        <taxon>Epichloe</taxon>
    </lineage>
</organism>
<dbReference type="SUPFAM" id="SSF81383">
    <property type="entry name" value="F-box domain"/>
    <property type="match status" value="1"/>
</dbReference>
<dbReference type="Pfam" id="PF12937">
    <property type="entry name" value="F-box-like"/>
    <property type="match status" value="1"/>
</dbReference>
<accession>A0ABQ0CSE2</accession>